<accession>A0A0F9XCA0</accession>
<dbReference type="EMBL" id="LAZR01000063">
    <property type="protein sequence ID" value="KKN96641.1"/>
    <property type="molecule type" value="Genomic_DNA"/>
</dbReference>
<dbReference type="AlphaFoldDB" id="A0A0F9XCA0"/>
<reference evidence="1" key="1">
    <citation type="journal article" date="2015" name="Nature">
        <title>Complex archaea that bridge the gap between prokaryotes and eukaryotes.</title>
        <authorList>
            <person name="Spang A."/>
            <person name="Saw J.H."/>
            <person name="Jorgensen S.L."/>
            <person name="Zaremba-Niedzwiedzka K."/>
            <person name="Martijn J."/>
            <person name="Lind A.E."/>
            <person name="van Eijk R."/>
            <person name="Schleper C."/>
            <person name="Guy L."/>
            <person name="Ettema T.J."/>
        </authorList>
    </citation>
    <scope>NUCLEOTIDE SEQUENCE</scope>
</reference>
<protein>
    <submittedName>
        <fullName evidence="1">Uncharacterized protein</fullName>
    </submittedName>
</protein>
<dbReference type="InterPro" id="IPR046731">
    <property type="entry name" value="DUF6623"/>
</dbReference>
<evidence type="ECO:0000313" key="1">
    <source>
        <dbReference type="EMBL" id="KKN96641.1"/>
    </source>
</evidence>
<dbReference type="Pfam" id="PF20328">
    <property type="entry name" value="DUF6623"/>
    <property type="match status" value="1"/>
</dbReference>
<gene>
    <name evidence="1" type="ORF">LCGC14_0166870</name>
</gene>
<name>A0A0F9XCA0_9ZZZZ</name>
<sequence length="265" mass="29937">MKNKEGNYQGTAKQDFKPVLDLFNNASTSKEIEDVLKKNRNISNLTELSESIIAHRNKLDGFTEIDQITKVLGLDSQAFSALFSAFDKPTLPVEEEILQEVMWLHGTSVHIEKPEVFSNISRNKNGTRITGFSELKNEYQSFVHYAIPTPTFSSGNKFYIRSIYVLWRTSFTTQSLGTYTYVTDMEVWDGHQQISSNPPFQIIDIGNGYFITKLRINSSRKINFGVGVSFNQVIDTGDPANLGWVDYVSLGVEFVTRSNSGLLSF</sequence>
<proteinExistence type="predicted"/>
<organism evidence="1">
    <name type="scientific">marine sediment metagenome</name>
    <dbReference type="NCBI Taxonomy" id="412755"/>
    <lineage>
        <taxon>unclassified sequences</taxon>
        <taxon>metagenomes</taxon>
        <taxon>ecological metagenomes</taxon>
    </lineage>
</organism>
<comment type="caution">
    <text evidence="1">The sequence shown here is derived from an EMBL/GenBank/DDBJ whole genome shotgun (WGS) entry which is preliminary data.</text>
</comment>